<dbReference type="EMBL" id="CP006986">
    <property type="protein sequence ID" value="AIC28500.1"/>
    <property type="molecule type" value="Genomic_DNA"/>
</dbReference>
<dbReference type="HOGENOM" id="CLU_2901059_0_0_5"/>
<name>A0A060I921_RHIET</name>
<proteinExistence type="predicted"/>
<sequence>MRSGFILASRTPREVGTCELEKAFQRFWPLMGVSASIEMRFCPFFLRFVFFSRGTLTRRPEG</sequence>
<evidence type="ECO:0000313" key="2">
    <source>
        <dbReference type="Proteomes" id="UP000027180"/>
    </source>
</evidence>
<organism evidence="1 2">
    <name type="scientific">Rhizobium etli bv. mimosae str. IE4771</name>
    <dbReference type="NCBI Taxonomy" id="1432050"/>
    <lineage>
        <taxon>Bacteria</taxon>
        <taxon>Pseudomonadati</taxon>
        <taxon>Pseudomonadota</taxon>
        <taxon>Alphaproteobacteria</taxon>
        <taxon>Hyphomicrobiales</taxon>
        <taxon>Rhizobiaceae</taxon>
        <taxon>Rhizobium/Agrobacterium group</taxon>
        <taxon>Rhizobium</taxon>
    </lineage>
</organism>
<dbReference type="AlphaFoldDB" id="A0A060I921"/>
<dbReference type="Proteomes" id="UP000027180">
    <property type="component" value="Chromosome"/>
</dbReference>
<accession>A0A060I921</accession>
<gene>
    <name evidence="1" type="ORF">IE4771_CH03418</name>
</gene>
<dbReference type="KEGG" id="rei:IE4771_CH03418"/>
<reference evidence="1 2" key="1">
    <citation type="submission" date="2013-12" db="EMBL/GenBank/DDBJ databases">
        <title>Complete genome sequence of Rhizobium etli bv. mimosae IE4771.</title>
        <authorList>
            <person name="Bustos P."/>
            <person name="Santamaria R.I."/>
            <person name="Lozano L."/>
            <person name="Ormeno-Orrillo E."/>
            <person name="Rogel M.A."/>
            <person name="Romero D."/>
            <person name="Cevallos M.A."/>
            <person name="Martinez-Romero E."/>
            <person name="Gonzalez V."/>
        </authorList>
    </citation>
    <scope>NUCLEOTIDE SEQUENCE [LARGE SCALE GENOMIC DNA]</scope>
    <source>
        <strain evidence="1 2">IE4771</strain>
    </source>
</reference>
<evidence type="ECO:0000313" key="1">
    <source>
        <dbReference type="EMBL" id="AIC28500.1"/>
    </source>
</evidence>
<protein>
    <submittedName>
        <fullName evidence="1">Uncharacterized protein</fullName>
    </submittedName>
</protein>